<protein>
    <recommendedName>
        <fullName evidence="6 11">Phosphoglycerate kinase</fullName>
        <ecNumber evidence="5 11">2.7.2.3</ecNumber>
    </recommendedName>
</protein>
<dbReference type="PANTHER" id="PTHR11406:SF23">
    <property type="entry name" value="PHOSPHOGLYCERATE KINASE 1, CHLOROPLASTIC-RELATED"/>
    <property type="match status" value="1"/>
</dbReference>
<evidence type="ECO:0000256" key="7">
    <source>
        <dbReference type="ARBA" id="ARBA00022679"/>
    </source>
</evidence>
<dbReference type="Pfam" id="PF00162">
    <property type="entry name" value="PGK"/>
    <property type="match status" value="1"/>
</dbReference>
<evidence type="ECO:0000256" key="6">
    <source>
        <dbReference type="ARBA" id="ARBA00016471"/>
    </source>
</evidence>
<name>A0A9Q7F120_9BACT</name>
<dbReference type="GO" id="GO:0006094">
    <property type="term" value="P:gluconeogenesis"/>
    <property type="evidence" value="ECO:0007669"/>
    <property type="project" value="TreeGrafter"/>
</dbReference>
<feature type="binding site" evidence="12">
    <location>
        <position position="120"/>
    </location>
    <ligand>
        <name>(2R)-3-phosphoglycerate</name>
        <dbReference type="ChEBI" id="CHEBI:58272"/>
    </ligand>
</feature>
<feature type="binding site" evidence="12">
    <location>
        <position position="38"/>
    </location>
    <ligand>
        <name>(2R)-3-phosphoglycerate</name>
        <dbReference type="ChEBI" id="CHEBI:58272"/>
    </ligand>
</feature>
<dbReference type="KEGG" id="aram:KAR29_06790"/>
<evidence type="ECO:0000256" key="12">
    <source>
        <dbReference type="PIRSR" id="PIRSR000724-1"/>
    </source>
</evidence>
<comment type="subcellular location">
    <subcellularLocation>
        <location evidence="11">Cytoplasm</location>
    </subcellularLocation>
</comment>
<evidence type="ECO:0000256" key="13">
    <source>
        <dbReference type="PIRSR" id="PIRSR000724-2"/>
    </source>
</evidence>
<keyword evidence="11" id="KW-0963">Cytoplasm</keyword>
<dbReference type="InterPro" id="IPR001576">
    <property type="entry name" value="Phosphoglycerate_kinase"/>
</dbReference>
<evidence type="ECO:0000256" key="4">
    <source>
        <dbReference type="ARBA" id="ARBA00011245"/>
    </source>
</evidence>
<evidence type="ECO:0000256" key="1">
    <source>
        <dbReference type="ARBA" id="ARBA00000642"/>
    </source>
</evidence>
<dbReference type="GO" id="GO:0004618">
    <property type="term" value="F:phosphoglycerate kinase activity"/>
    <property type="evidence" value="ECO:0007669"/>
    <property type="project" value="UniProtKB-UniRule"/>
</dbReference>
<evidence type="ECO:0000256" key="3">
    <source>
        <dbReference type="ARBA" id="ARBA00008982"/>
    </source>
</evidence>
<evidence type="ECO:0000256" key="11">
    <source>
        <dbReference type="HAMAP-Rule" id="MF_00145"/>
    </source>
</evidence>
<evidence type="ECO:0000256" key="2">
    <source>
        <dbReference type="ARBA" id="ARBA00004838"/>
    </source>
</evidence>
<dbReference type="GO" id="GO:0005829">
    <property type="term" value="C:cytosol"/>
    <property type="evidence" value="ECO:0007669"/>
    <property type="project" value="UniProtKB-ARBA"/>
</dbReference>
<sequence>MRLRALAEYGGDLRGKRVLLRADLNVPMEEGRVADDTRLLAHLPVLNDLRARGARIALCSHLGRPKGKSVAEFSLFPVAQRLSEITGWPVSFAEDCQGIVVASALDRLEPGGIVVLENLRFHQEEEKNDPVFAESLASGFELFVMDAFSAAHRAHASTRGVVDFLPSVAGPLLVREVEALSQVRDNPVAPYVLILGGAKVSDKIGVIENLLEKVDAVLVGGGMAFTFLEAKGLPIGRSLCEKEKLSFAAEMVAKAKARGVSLLLPEDVVVTEEFSAQAKSWTVSVDEIPLNAMGLDIGPATAERFVEVLRRAKTVLWNGPMGVFEMEPFAEGTRRLCEVLGEVTSQGGFTVIGGGDTAAAVNRLGFGDRVSHVSTGGGASLEFFEGKMLPGVEPFLL</sequence>
<comment type="pathway">
    <text evidence="2 11">Carbohydrate degradation; glycolysis; pyruvate from D-glyceraldehyde 3-phosphate: step 2/5.</text>
</comment>
<dbReference type="AlphaFoldDB" id="A0A9Q7F120"/>
<keyword evidence="16" id="KW-1185">Reference proteome</keyword>
<keyword evidence="9 11" id="KW-0418">Kinase</keyword>
<keyword evidence="8 11" id="KW-0547">Nucleotide-binding</keyword>
<feature type="binding site" evidence="11">
    <location>
        <position position="294"/>
    </location>
    <ligand>
        <name>ATP</name>
        <dbReference type="ChEBI" id="CHEBI:30616"/>
    </ligand>
</feature>
<comment type="similarity">
    <text evidence="3 11 14">Belongs to the phosphoglycerate kinase family.</text>
</comment>
<keyword evidence="10 11" id="KW-0067">ATP-binding</keyword>
<feature type="binding site" evidence="11">
    <location>
        <position position="120"/>
    </location>
    <ligand>
        <name>substrate</name>
    </ligand>
</feature>
<dbReference type="EMBL" id="CP072943">
    <property type="protein sequence ID" value="QTX33552.1"/>
    <property type="molecule type" value="Genomic_DNA"/>
</dbReference>
<dbReference type="PROSITE" id="PS00111">
    <property type="entry name" value="PGLYCERATE_KINASE"/>
    <property type="match status" value="1"/>
</dbReference>
<dbReference type="HAMAP" id="MF_00145">
    <property type="entry name" value="Phosphoglyc_kinase"/>
    <property type="match status" value="1"/>
</dbReference>
<dbReference type="Proteomes" id="UP000671879">
    <property type="component" value="Chromosome"/>
</dbReference>
<dbReference type="CDD" id="cd00318">
    <property type="entry name" value="Phosphoglycerate_kinase"/>
    <property type="match status" value="1"/>
</dbReference>
<feature type="binding site" evidence="11">
    <location>
        <position position="38"/>
    </location>
    <ligand>
        <name>substrate</name>
    </ligand>
</feature>
<dbReference type="Gene3D" id="3.40.50.1260">
    <property type="entry name" value="Phosphoglycerate kinase, N-terminal domain"/>
    <property type="match status" value="2"/>
</dbReference>
<dbReference type="FunFam" id="3.40.50.1260:FF:000003">
    <property type="entry name" value="Phosphoglycerate kinase"/>
    <property type="match status" value="1"/>
</dbReference>
<feature type="binding site" evidence="11">
    <location>
        <position position="153"/>
    </location>
    <ligand>
        <name>substrate</name>
    </ligand>
</feature>
<dbReference type="PANTHER" id="PTHR11406">
    <property type="entry name" value="PHOSPHOGLYCERATE KINASE"/>
    <property type="match status" value="1"/>
</dbReference>
<feature type="binding site" evidence="11 12">
    <location>
        <begin position="61"/>
        <end position="64"/>
    </location>
    <ligand>
        <name>substrate</name>
    </ligand>
</feature>
<feature type="binding site" evidence="12">
    <location>
        <position position="153"/>
    </location>
    <ligand>
        <name>(2R)-3-phosphoglycerate</name>
        <dbReference type="ChEBI" id="CHEBI:58272"/>
    </ligand>
</feature>
<organism evidence="15 16">
    <name type="scientific">Aminithiophilus ramosus</name>
    <dbReference type="NCBI Taxonomy" id="3029084"/>
    <lineage>
        <taxon>Bacteria</taxon>
        <taxon>Thermotogati</taxon>
        <taxon>Synergistota</taxon>
        <taxon>Synergistia</taxon>
        <taxon>Synergistales</taxon>
        <taxon>Aminithiophilaceae</taxon>
        <taxon>Aminithiophilus</taxon>
    </lineage>
</organism>
<dbReference type="PIRSF" id="PIRSF000724">
    <property type="entry name" value="Pgk"/>
    <property type="match status" value="1"/>
</dbReference>
<feature type="binding site" evidence="11 12">
    <location>
        <begin position="23"/>
        <end position="25"/>
    </location>
    <ligand>
        <name>substrate</name>
    </ligand>
</feature>
<comment type="subunit">
    <text evidence="4 11">Monomer.</text>
</comment>
<evidence type="ECO:0000256" key="8">
    <source>
        <dbReference type="ARBA" id="ARBA00022741"/>
    </source>
</evidence>
<dbReference type="InterPro" id="IPR036043">
    <property type="entry name" value="Phosphoglycerate_kinase_sf"/>
</dbReference>
<dbReference type="PRINTS" id="PR00477">
    <property type="entry name" value="PHGLYCKINASE"/>
</dbReference>
<evidence type="ECO:0000256" key="14">
    <source>
        <dbReference type="RuleBase" id="RU000532"/>
    </source>
</evidence>
<feature type="binding site" evidence="11 13">
    <location>
        <position position="325"/>
    </location>
    <ligand>
        <name>ATP</name>
        <dbReference type="ChEBI" id="CHEBI:30616"/>
    </ligand>
</feature>
<dbReference type="GO" id="GO:0006096">
    <property type="term" value="P:glycolytic process"/>
    <property type="evidence" value="ECO:0007669"/>
    <property type="project" value="UniProtKB-UniRule"/>
</dbReference>
<dbReference type="InterPro" id="IPR015911">
    <property type="entry name" value="Phosphoglycerate_kinase_CS"/>
</dbReference>
<gene>
    <name evidence="11" type="primary">pgk</name>
    <name evidence="15" type="ORF">KAR29_06790</name>
</gene>
<keyword evidence="7 11" id="KW-0808">Transferase</keyword>
<dbReference type="GO" id="GO:0043531">
    <property type="term" value="F:ADP binding"/>
    <property type="evidence" value="ECO:0007669"/>
    <property type="project" value="TreeGrafter"/>
</dbReference>
<reference evidence="16" key="1">
    <citation type="submission" date="2021-04" db="EMBL/GenBank/DDBJ databases">
        <title>A novel Synergistetes isolate from a pyrite-forming mixed culture.</title>
        <authorList>
            <person name="Bunk B."/>
            <person name="Sproer C."/>
            <person name="Spring S."/>
            <person name="Pester M."/>
        </authorList>
    </citation>
    <scope>NUCLEOTIDE SEQUENCE [LARGE SCALE GENOMIC DNA]</scope>
    <source>
        <strain evidence="16">J.5.4.2-T.3.5.2</strain>
    </source>
</reference>
<proteinExistence type="inferred from homology"/>
<evidence type="ECO:0000256" key="10">
    <source>
        <dbReference type="ARBA" id="ARBA00022840"/>
    </source>
</evidence>
<feature type="binding site" evidence="11 13">
    <location>
        <position position="203"/>
    </location>
    <ligand>
        <name>ATP</name>
        <dbReference type="ChEBI" id="CHEBI:30616"/>
    </ligand>
</feature>
<dbReference type="EC" id="2.7.2.3" evidence="5 11"/>
<dbReference type="RefSeq" id="WP_274374836.1">
    <property type="nucleotide sequence ID" value="NZ_CP072943.1"/>
</dbReference>
<comment type="catalytic activity">
    <reaction evidence="1 11 14">
        <text>(2R)-3-phosphoglycerate + ATP = (2R)-3-phospho-glyceroyl phosphate + ADP</text>
        <dbReference type="Rhea" id="RHEA:14801"/>
        <dbReference type="ChEBI" id="CHEBI:30616"/>
        <dbReference type="ChEBI" id="CHEBI:57604"/>
        <dbReference type="ChEBI" id="CHEBI:58272"/>
        <dbReference type="ChEBI" id="CHEBI:456216"/>
        <dbReference type="EC" id="2.7.2.3"/>
    </reaction>
</comment>
<accession>A0A9Q7F120</accession>
<evidence type="ECO:0000313" key="16">
    <source>
        <dbReference type="Proteomes" id="UP000671879"/>
    </source>
</evidence>
<evidence type="ECO:0000313" key="15">
    <source>
        <dbReference type="EMBL" id="QTX33552.1"/>
    </source>
</evidence>
<dbReference type="FunFam" id="3.40.50.1260:FF:000006">
    <property type="entry name" value="Phosphoglycerate kinase"/>
    <property type="match status" value="1"/>
</dbReference>
<keyword evidence="11" id="KW-0324">Glycolysis</keyword>
<evidence type="ECO:0000256" key="5">
    <source>
        <dbReference type="ARBA" id="ARBA00013061"/>
    </source>
</evidence>
<dbReference type="SUPFAM" id="SSF53748">
    <property type="entry name" value="Phosphoglycerate kinase"/>
    <property type="match status" value="1"/>
</dbReference>
<dbReference type="InterPro" id="IPR015824">
    <property type="entry name" value="Phosphoglycerate_kinase_N"/>
</dbReference>
<feature type="binding site" evidence="11 13">
    <location>
        <begin position="354"/>
        <end position="357"/>
    </location>
    <ligand>
        <name>ATP</name>
        <dbReference type="ChEBI" id="CHEBI:30616"/>
    </ligand>
</feature>
<evidence type="ECO:0000256" key="9">
    <source>
        <dbReference type="ARBA" id="ARBA00022777"/>
    </source>
</evidence>
<dbReference type="GO" id="GO:0005524">
    <property type="term" value="F:ATP binding"/>
    <property type="evidence" value="ECO:0007669"/>
    <property type="project" value="UniProtKB-KW"/>
</dbReference>